<feature type="domain" description="Oxidoreductase-like" evidence="2">
    <location>
        <begin position="148"/>
        <end position="193"/>
    </location>
</feature>
<dbReference type="GeneID" id="28965339"/>
<dbReference type="InterPro" id="IPR039251">
    <property type="entry name" value="OXLD1"/>
</dbReference>
<sequence>MRPFILSRHIASLSTHGHGRVQYLRQNGIREISNLPPPRRKRELNVLAGFQPPFRPKARVPLQDVVGSPSPAQRQDNGDKSQQGQDGKEKDAFATTSTQPVVASIQEIPPSNQGTKIVDTLPAMKDFPMSKLDDIQKQKGKAKQEIEVQGVLIPPKPIPPGEEECCMSGCVNCVYTIYADDLEIYNNAVEAAKEALNKVGVPPAEWPEDVRDKQSGEVVKEQVAQDVDPVMSAFLALENKLKKKT</sequence>
<dbReference type="Proteomes" id="UP000078595">
    <property type="component" value="Chromosome 2"/>
</dbReference>
<feature type="region of interest" description="Disordered" evidence="1">
    <location>
        <begin position="49"/>
        <end position="94"/>
    </location>
</feature>
<dbReference type="RefSeq" id="XP_065824567.1">
    <property type="nucleotide sequence ID" value="XM_065968495.1"/>
</dbReference>
<evidence type="ECO:0000313" key="3">
    <source>
        <dbReference type="EMBL" id="WWC59659.1"/>
    </source>
</evidence>
<name>A0AAJ8MFA6_9TREE</name>
<dbReference type="EMBL" id="CP144531">
    <property type="protein sequence ID" value="WWC59659.1"/>
    <property type="molecule type" value="Genomic_DNA"/>
</dbReference>
<feature type="compositionally biased region" description="Polar residues" evidence="1">
    <location>
        <begin position="70"/>
        <end position="85"/>
    </location>
</feature>
<dbReference type="PANTHER" id="PTHR21193:SF3">
    <property type="entry name" value="OXIDOREDUCTASE-LIKE DOMAIN-CONTAINING PROTEIN 1"/>
    <property type="match status" value="1"/>
</dbReference>
<evidence type="ECO:0000259" key="2">
    <source>
        <dbReference type="Pfam" id="PF09791"/>
    </source>
</evidence>
<accession>A0AAJ8MFA6</accession>
<proteinExistence type="predicted"/>
<reference evidence="3" key="1">
    <citation type="submission" date="2013-07" db="EMBL/GenBank/DDBJ databases">
        <authorList>
            <consortium name="The Broad Institute Genome Sequencing Platform"/>
            <person name="Cuomo C."/>
            <person name="Litvintseva A."/>
            <person name="Chen Y."/>
            <person name="Heitman J."/>
            <person name="Sun S."/>
            <person name="Springer D."/>
            <person name="Dromer F."/>
            <person name="Young S.K."/>
            <person name="Zeng Q."/>
            <person name="Gargeya S."/>
            <person name="Fitzgerald M."/>
            <person name="Abouelleil A."/>
            <person name="Alvarado L."/>
            <person name="Berlin A.M."/>
            <person name="Chapman S.B."/>
            <person name="Dewar J."/>
            <person name="Goldberg J."/>
            <person name="Griggs A."/>
            <person name="Gujja S."/>
            <person name="Hansen M."/>
            <person name="Howarth C."/>
            <person name="Imamovic A."/>
            <person name="Larimer J."/>
            <person name="McCowan C."/>
            <person name="Murphy C."/>
            <person name="Pearson M."/>
            <person name="Priest M."/>
            <person name="Roberts A."/>
            <person name="Saif S."/>
            <person name="Shea T."/>
            <person name="Sykes S."/>
            <person name="Wortman J."/>
            <person name="Nusbaum C."/>
            <person name="Birren B."/>
        </authorList>
    </citation>
    <scope>NUCLEOTIDE SEQUENCE</scope>
    <source>
        <strain evidence="3">CBS 10117</strain>
    </source>
</reference>
<gene>
    <name evidence="3" type="ORF">I303_102220</name>
</gene>
<organism evidence="3 4">
    <name type="scientific">Kwoniella dejecticola CBS 10117</name>
    <dbReference type="NCBI Taxonomy" id="1296121"/>
    <lineage>
        <taxon>Eukaryota</taxon>
        <taxon>Fungi</taxon>
        <taxon>Dikarya</taxon>
        <taxon>Basidiomycota</taxon>
        <taxon>Agaricomycotina</taxon>
        <taxon>Tremellomycetes</taxon>
        <taxon>Tremellales</taxon>
        <taxon>Cryptococcaceae</taxon>
        <taxon>Kwoniella</taxon>
    </lineage>
</organism>
<reference evidence="3" key="2">
    <citation type="submission" date="2024-02" db="EMBL/GenBank/DDBJ databases">
        <title>Comparative genomics of Cryptococcus and Kwoniella reveals pathogenesis evolution and contrasting modes of karyotype evolution via chromosome fusion or intercentromeric recombination.</title>
        <authorList>
            <person name="Coelho M.A."/>
            <person name="David-Palma M."/>
            <person name="Shea T."/>
            <person name="Bowers K."/>
            <person name="McGinley-Smith S."/>
            <person name="Mohammad A.W."/>
            <person name="Gnirke A."/>
            <person name="Yurkov A.M."/>
            <person name="Nowrousian M."/>
            <person name="Sun S."/>
            <person name="Cuomo C.A."/>
            <person name="Heitman J."/>
        </authorList>
    </citation>
    <scope>NUCLEOTIDE SEQUENCE</scope>
    <source>
        <strain evidence="3">CBS 10117</strain>
    </source>
</reference>
<protein>
    <recommendedName>
        <fullName evidence="2">Oxidoreductase-like domain-containing protein</fullName>
    </recommendedName>
</protein>
<dbReference type="PANTHER" id="PTHR21193">
    <property type="entry name" value="OXIDOREDUCTASE-LIKE DOMAIN-CONTAINING PROTEIN 1"/>
    <property type="match status" value="1"/>
</dbReference>
<evidence type="ECO:0000256" key="1">
    <source>
        <dbReference type="SAM" id="MobiDB-lite"/>
    </source>
</evidence>
<dbReference type="KEGG" id="kdj:28965339"/>
<dbReference type="GO" id="GO:0005739">
    <property type="term" value="C:mitochondrion"/>
    <property type="evidence" value="ECO:0007669"/>
    <property type="project" value="TreeGrafter"/>
</dbReference>
<evidence type="ECO:0000313" key="4">
    <source>
        <dbReference type="Proteomes" id="UP000078595"/>
    </source>
</evidence>
<dbReference type="Pfam" id="PF09791">
    <property type="entry name" value="Oxidored-like"/>
    <property type="match status" value="1"/>
</dbReference>
<dbReference type="AlphaFoldDB" id="A0AAJ8MFA6"/>
<dbReference type="InterPro" id="IPR019180">
    <property type="entry name" value="Oxidoreductase-like_N"/>
</dbReference>
<keyword evidence="4" id="KW-1185">Reference proteome</keyword>